<accession>A0A182IX85</accession>
<evidence type="ECO:0000256" key="1">
    <source>
        <dbReference type="SAM" id="MobiDB-lite"/>
    </source>
</evidence>
<organism evidence="2">
    <name type="scientific">Anopheles atroparvus</name>
    <name type="common">European mosquito</name>
    <dbReference type="NCBI Taxonomy" id="41427"/>
    <lineage>
        <taxon>Eukaryota</taxon>
        <taxon>Metazoa</taxon>
        <taxon>Ecdysozoa</taxon>
        <taxon>Arthropoda</taxon>
        <taxon>Hexapoda</taxon>
        <taxon>Insecta</taxon>
        <taxon>Pterygota</taxon>
        <taxon>Neoptera</taxon>
        <taxon>Endopterygota</taxon>
        <taxon>Diptera</taxon>
        <taxon>Nematocera</taxon>
        <taxon>Culicoidea</taxon>
        <taxon>Culicidae</taxon>
        <taxon>Anophelinae</taxon>
        <taxon>Anopheles</taxon>
    </lineage>
</organism>
<dbReference type="EMBL" id="AXCP01007502">
    <property type="status" value="NOT_ANNOTATED_CDS"/>
    <property type="molecule type" value="Genomic_DNA"/>
</dbReference>
<dbReference type="EMBL" id="AXCP01007501">
    <property type="status" value="NOT_ANNOTATED_CDS"/>
    <property type="molecule type" value="Genomic_DNA"/>
</dbReference>
<feature type="compositionally biased region" description="Basic residues" evidence="1">
    <location>
        <begin position="22"/>
        <end position="31"/>
    </location>
</feature>
<protein>
    <submittedName>
        <fullName evidence="2">Uncharacterized protein</fullName>
    </submittedName>
</protein>
<feature type="region of interest" description="Disordered" evidence="1">
    <location>
        <begin position="204"/>
        <end position="254"/>
    </location>
</feature>
<sequence length="254" mass="27734">MTQRGSHGLTGIVRVDLDSRHTRSQKRKIAQKGRTIAHAEAGHVTTYRGGEIETHESESDKGQFVTDTDGGKKRPDSRLAREVTTSTSDRHSTTTGGDNADYERPIADRAAQGRSDQPPTSSPIDNAHPRQLLHRHTQVPLAVALVGKQAQGMSANHTHKHTHAFPIDFNDRLGNETFPSVGHKFSITAMPTHPSRLALYKLGRTSPAKPHGPTHSIDEQTESFVKPPEAPRSRSSARSTHGRTDGPLEDGSPR</sequence>
<dbReference type="EnsemblMetazoa" id="AATE007235-RA">
    <property type="protein sequence ID" value="AATE007235-PA.1"/>
    <property type="gene ID" value="AATE007235"/>
</dbReference>
<feature type="compositionally biased region" description="Basic and acidic residues" evidence="1">
    <location>
        <begin position="242"/>
        <end position="254"/>
    </location>
</feature>
<proteinExistence type="predicted"/>
<feature type="region of interest" description="Disordered" evidence="1">
    <location>
        <begin position="1"/>
        <end position="104"/>
    </location>
</feature>
<reference evidence="2" key="1">
    <citation type="submission" date="2022-08" db="UniProtKB">
        <authorList>
            <consortium name="EnsemblMetazoa"/>
        </authorList>
    </citation>
    <scope>IDENTIFICATION</scope>
    <source>
        <strain evidence="2">EBRO</strain>
    </source>
</reference>
<dbReference type="AlphaFoldDB" id="A0A182IX85"/>
<evidence type="ECO:0000313" key="2">
    <source>
        <dbReference type="EnsemblMetazoa" id="AATE007235-PA.1"/>
    </source>
</evidence>
<dbReference type="VEuPathDB" id="VectorBase:AATE007235"/>
<name>A0A182IX85_ANOAO</name>
<feature type="compositionally biased region" description="Basic and acidic residues" evidence="1">
    <location>
        <begin position="69"/>
        <end position="81"/>
    </location>
</feature>
<feature type="compositionally biased region" description="Basic and acidic residues" evidence="1">
    <location>
        <begin position="50"/>
        <end position="61"/>
    </location>
</feature>